<dbReference type="EMBL" id="JBHSHB010000008">
    <property type="protein sequence ID" value="MFC4689614.1"/>
    <property type="molecule type" value="Genomic_DNA"/>
</dbReference>
<protein>
    <submittedName>
        <fullName evidence="1">Uncharacterized protein</fullName>
    </submittedName>
</protein>
<reference evidence="2" key="1">
    <citation type="journal article" date="2019" name="Int. J. Syst. Evol. Microbiol.">
        <title>The Global Catalogue of Microorganisms (GCM) 10K type strain sequencing project: providing services to taxonomists for standard genome sequencing and annotation.</title>
        <authorList>
            <consortium name="The Broad Institute Genomics Platform"/>
            <consortium name="The Broad Institute Genome Sequencing Center for Infectious Disease"/>
            <person name="Wu L."/>
            <person name="Ma J."/>
        </authorList>
    </citation>
    <scope>NUCLEOTIDE SEQUENCE [LARGE SCALE GENOMIC DNA]</scope>
    <source>
        <strain evidence="2">CGMCC 4.7427</strain>
    </source>
</reference>
<comment type="caution">
    <text evidence="1">The sequence shown here is derived from an EMBL/GenBank/DDBJ whole genome shotgun (WGS) entry which is preliminary data.</text>
</comment>
<proteinExistence type="predicted"/>
<evidence type="ECO:0000313" key="2">
    <source>
        <dbReference type="Proteomes" id="UP001595878"/>
    </source>
</evidence>
<dbReference type="Proteomes" id="UP001595878">
    <property type="component" value="Unassembled WGS sequence"/>
</dbReference>
<organism evidence="1 2">
    <name type="scientific">Dokdonia genika</name>
    <dbReference type="NCBI Taxonomy" id="308113"/>
    <lineage>
        <taxon>Bacteria</taxon>
        <taxon>Pseudomonadati</taxon>
        <taxon>Bacteroidota</taxon>
        <taxon>Flavobacteriia</taxon>
        <taxon>Flavobacteriales</taxon>
        <taxon>Flavobacteriaceae</taxon>
        <taxon>Dokdonia</taxon>
    </lineage>
</organism>
<name>A0ABV9L6M4_9FLAO</name>
<gene>
    <name evidence="1" type="ORF">ACFO5T_04150</name>
</gene>
<keyword evidence="2" id="KW-1185">Reference proteome</keyword>
<accession>A0ABV9L6M4</accession>
<evidence type="ECO:0000313" key="1">
    <source>
        <dbReference type="EMBL" id="MFC4689614.1"/>
    </source>
</evidence>
<dbReference type="RefSeq" id="WP_380032299.1">
    <property type="nucleotide sequence ID" value="NZ_JBHSHB010000008.1"/>
</dbReference>
<sequence>MVLTAVQSDKLYLKYMEEKVEVALEDGMLNLENKQIPKEIYDEAIIALEHYPELWDADITFQFKNNIRKSTMQAQPRWASFFKSRKNRSYIILISRKIQIDQEELNFSEVPSDVVIGWLGHELGHVMDYRERSAFGMLVFGAKYLYSGAHIKEVERTADVYAITHGMGSYILKTKNFILDHAHISEKYKQRLRSLYMSPEEVMHLLEND</sequence>